<protein>
    <submittedName>
        <fullName evidence="1">Uncharacterized protein</fullName>
    </submittedName>
</protein>
<gene>
    <name evidence="1" type="ORF">MA16_Dca013819</name>
</gene>
<proteinExistence type="predicted"/>
<keyword evidence="2" id="KW-1185">Reference proteome</keyword>
<dbReference type="EMBL" id="KZ502849">
    <property type="protein sequence ID" value="PKU71938.1"/>
    <property type="molecule type" value="Genomic_DNA"/>
</dbReference>
<evidence type="ECO:0000313" key="1">
    <source>
        <dbReference type="EMBL" id="PKU71938.1"/>
    </source>
</evidence>
<organism evidence="1 2">
    <name type="scientific">Dendrobium catenatum</name>
    <dbReference type="NCBI Taxonomy" id="906689"/>
    <lineage>
        <taxon>Eukaryota</taxon>
        <taxon>Viridiplantae</taxon>
        <taxon>Streptophyta</taxon>
        <taxon>Embryophyta</taxon>
        <taxon>Tracheophyta</taxon>
        <taxon>Spermatophyta</taxon>
        <taxon>Magnoliopsida</taxon>
        <taxon>Liliopsida</taxon>
        <taxon>Asparagales</taxon>
        <taxon>Orchidaceae</taxon>
        <taxon>Epidendroideae</taxon>
        <taxon>Malaxideae</taxon>
        <taxon>Dendrobiinae</taxon>
        <taxon>Dendrobium</taxon>
    </lineage>
</organism>
<dbReference type="AlphaFoldDB" id="A0A2I0W8E0"/>
<accession>A0A2I0W8E0</accession>
<sequence length="77" mass="8663">MVNHLGVNSGFDIRNHVDWLHGSFEFESESEFSVCDLASPDFCGGSDPGNDFTLIRDRPVILVASRGRLRGRGQRRR</sequence>
<reference evidence="1 2" key="2">
    <citation type="journal article" date="2017" name="Nature">
        <title>The Apostasia genome and the evolution of orchids.</title>
        <authorList>
            <person name="Zhang G.Q."/>
            <person name="Liu K.W."/>
            <person name="Li Z."/>
            <person name="Lohaus R."/>
            <person name="Hsiao Y.Y."/>
            <person name="Niu S.C."/>
            <person name="Wang J.Y."/>
            <person name="Lin Y.C."/>
            <person name="Xu Q."/>
            <person name="Chen L.J."/>
            <person name="Yoshida K."/>
            <person name="Fujiwara S."/>
            <person name="Wang Z.W."/>
            <person name="Zhang Y.Q."/>
            <person name="Mitsuda N."/>
            <person name="Wang M."/>
            <person name="Liu G.H."/>
            <person name="Pecoraro L."/>
            <person name="Huang H.X."/>
            <person name="Xiao X.J."/>
            <person name="Lin M."/>
            <person name="Wu X.Y."/>
            <person name="Wu W.L."/>
            <person name="Chen Y.Y."/>
            <person name="Chang S.B."/>
            <person name="Sakamoto S."/>
            <person name="Ohme-Takagi M."/>
            <person name="Yagi M."/>
            <person name="Zeng S.J."/>
            <person name="Shen C.Y."/>
            <person name="Yeh C.M."/>
            <person name="Luo Y.B."/>
            <person name="Tsai W.C."/>
            <person name="Van de Peer Y."/>
            <person name="Liu Z.J."/>
        </authorList>
    </citation>
    <scope>NUCLEOTIDE SEQUENCE [LARGE SCALE GENOMIC DNA]</scope>
    <source>
        <tissue evidence="1">The whole plant</tissue>
    </source>
</reference>
<evidence type="ECO:0000313" key="2">
    <source>
        <dbReference type="Proteomes" id="UP000233837"/>
    </source>
</evidence>
<name>A0A2I0W8E0_9ASPA</name>
<reference evidence="1 2" key="1">
    <citation type="journal article" date="2016" name="Sci. Rep.">
        <title>The Dendrobium catenatum Lindl. genome sequence provides insights into polysaccharide synthase, floral development and adaptive evolution.</title>
        <authorList>
            <person name="Zhang G.Q."/>
            <person name="Xu Q."/>
            <person name="Bian C."/>
            <person name="Tsai W.C."/>
            <person name="Yeh C.M."/>
            <person name="Liu K.W."/>
            <person name="Yoshida K."/>
            <person name="Zhang L.S."/>
            <person name="Chang S.B."/>
            <person name="Chen F."/>
            <person name="Shi Y."/>
            <person name="Su Y.Y."/>
            <person name="Zhang Y.Q."/>
            <person name="Chen L.J."/>
            <person name="Yin Y."/>
            <person name="Lin M."/>
            <person name="Huang H."/>
            <person name="Deng H."/>
            <person name="Wang Z.W."/>
            <person name="Zhu S.L."/>
            <person name="Zhao X."/>
            <person name="Deng C."/>
            <person name="Niu S.C."/>
            <person name="Huang J."/>
            <person name="Wang M."/>
            <person name="Liu G.H."/>
            <person name="Yang H.J."/>
            <person name="Xiao X.J."/>
            <person name="Hsiao Y.Y."/>
            <person name="Wu W.L."/>
            <person name="Chen Y.Y."/>
            <person name="Mitsuda N."/>
            <person name="Ohme-Takagi M."/>
            <person name="Luo Y.B."/>
            <person name="Van de Peer Y."/>
            <person name="Liu Z.J."/>
        </authorList>
    </citation>
    <scope>NUCLEOTIDE SEQUENCE [LARGE SCALE GENOMIC DNA]</scope>
    <source>
        <tissue evidence="1">The whole plant</tissue>
    </source>
</reference>
<dbReference type="Proteomes" id="UP000233837">
    <property type="component" value="Unassembled WGS sequence"/>
</dbReference>